<evidence type="ECO:0000313" key="2">
    <source>
        <dbReference type="EMBL" id="KAF2503231.1"/>
    </source>
</evidence>
<dbReference type="Proteomes" id="UP000799750">
    <property type="component" value="Unassembled WGS sequence"/>
</dbReference>
<feature type="compositionally biased region" description="Basic and acidic residues" evidence="1">
    <location>
        <begin position="256"/>
        <end position="278"/>
    </location>
</feature>
<dbReference type="OrthoDB" id="3944482at2759"/>
<organism evidence="2 3">
    <name type="scientific">Lophium mytilinum</name>
    <dbReference type="NCBI Taxonomy" id="390894"/>
    <lineage>
        <taxon>Eukaryota</taxon>
        <taxon>Fungi</taxon>
        <taxon>Dikarya</taxon>
        <taxon>Ascomycota</taxon>
        <taxon>Pezizomycotina</taxon>
        <taxon>Dothideomycetes</taxon>
        <taxon>Pleosporomycetidae</taxon>
        <taxon>Mytilinidiales</taxon>
        <taxon>Mytilinidiaceae</taxon>
        <taxon>Lophium</taxon>
    </lineage>
</organism>
<feature type="region of interest" description="Disordered" evidence="1">
    <location>
        <begin position="186"/>
        <end position="229"/>
    </location>
</feature>
<proteinExistence type="predicted"/>
<keyword evidence="3" id="KW-1185">Reference proteome</keyword>
<reference evidence="2" key="1">
    <citation type="journal article" date="2020" name="Stud. Mycol.">
        <title>101 Dothideomycetes genomes: a test case for predicting lifestyles and emergence of pathogens.</title>
        <authorList>
            <person name="Haridas S."/>
            <person name="Albert R."/>
            <person name="Binder M."/>
            <person name="Bloem J."/>
            <person name="Labutti K."/>
            <person name="Salamov A."/>
            <person name="Andreopoulos B."/>
            <person name="Baker S."/>
            <person name="Barry K."/>
            <person name="Bills G."/>
            <person name="Bluhm B."/>
            <person name="Cannon C."/>
            <person name="Castanera R."/>
            <person name="Culley D."/>
            <person name="Daum C."/>
            <person name="Ezra D."/>
            <person name="Gonzalez J."/>
            <person name="Henrissat B."/>
            <person name="Kuo A."/>
            <person name="Liang C."/>
            <person name="Lipzen A."/>
            <person name="Lutzoni F."/>
            <person name="Magnuson J."/>
            <person name="Mondo S."/>
            <person name="Nolan M."/>
            <person name="Ohm R."/>
            <person name="Pangilinan J."/>
            <person name="Park H.-J."/>
            <person name="Ramirez L."/>
            <person name="Alfaro M."/>
            <person name="Sun H."/>
            <person name="Tritt A."/>
            <person name="Yoshinaga Y."/>
            <person name="Zwiers L.-H."/>
            <person name="Turgeon B."/>
            <person name="Goodwin S."/>
            <person name="Spatafora J."/>
            <person name="Crous P."/>
            <person name="Grigoriev I."/>
        </authorList>
    </citation>
    <scope>NUCLEOTIDE SEQUENCE</scope>
    <source>
        <strain evidence="2">CBS 269.34</strain>
    </source>
</reference>
<feature type="region of interest" description="Disordered" evidence="1">
    <location>
        <begin position="306"/>
        <end position="344"/>
    </location>
</feature>
<feature type="compositionally biased region" description="Basic and acidic residues" evidence="1">
    <location>
        <begin position="78"/>
        <end position="88"/>
    </location>
</feature>
<feature type="compositionally biased region" description="Basic and acidic residues" evidence="1">
    <location>
        <begin position="198"/>
        <end position="220"/>
    </location>
</feature>
<feature type="region of interest" description="Disordered" evidence="1">
    <location>
        <begin position="248"/>
        <end position="287"/>
    </location>
</feature>
<accession>A0A6A6RF82</accession>
<sequence length="533" mass="60282">MSLTIPQPPAKIRPDISLLRTKLILQCETICPQHIFLDAKRARPTASQEVWIRDEAMSPAVTGQAGLAYSTPLPGPVRDGKNGHDGGKPTKGRMRGGDGPRHYRDTIWNDPLGKSDFSGEIADEVFKGRPTTRYGLVRDGKNEHDGLKPLEEWIRGVPRNDRTTIWNDPIGKSELLLVDETVEEMTKGRPIPPSGLFRDSKNGHDGLKPTEGRMSSEDRPRHTRNTIWNDPLGKSEFLVMDEMVKGRPTPPSGLVRDSKNRHEGVKATEGRMRSEDRPRHTRNTIWNDPLGKSEFLVMDEMVKGRPTPPSGLVRDSKNRHEGVKATEGRMRSEDRPRHTRDTIWNDPLGKSEFLQVDEMVKGYAKRRVSPDTRATGVAARIAKTERIQNALNERRIAAKRKERFIVMDSLKWRFKKIGTRTEAMALANNPGIDCGSGVWLFLNDRVDRSLKIAMDRELGLASKTVGLEKLFGYPVGADVFATEREKVQSLRERIGIGENVPEGTVMFLHIYKAVSKVKEDEEKKRELRRMMED</sequence>
<protein>
    <submittedName>
        <fullName evidence="2">Uncharacterized protein</fullName>
    </submittedName>
</protein>
<evidence type="ECO:0000313" key="3">
    <source>
        <dbReference type="Proteomes" id="UP000799750"/>
    </source>
</evidence>
<evidence type="ECO:0000256" key="1">
    <source>
        <dbReference type="SAM" id="MobiDB-lite"/>
    </source>
</evidence>
<dbReference type="AlphaFoldDB" id="A0A6A6RF82"/>
<dbReference type="EMBL" id="MU004181">
    <property type="protein sequence ID" value="KAF2503231.1"/>
    <property type="molecule type" value="Genomic_DNA"/>
</dbReference>
<feature type="compositionally biased region" description="Basic and acidic residues" evidence="1">
    <location>
        <begin position="314"/>
        <end position="343"/>
    </location>
</feature>
<feature type="region of interest" description="Disordered" evidence="1">
    <location>
        <begin position="72"/>
        <end position="102"/>
    </location>
</feature>
<name>A0A6A6RF82_9PEZI</name>
<gene>
    <name evidence="2" type="ORF">BU16DRAFT_612766</name>
</gene>